<evidence type="ECO:0000313" key="3">
    <source>
        <dbReference type="EMBL" id="PEG33583.1"/>
    </source>
</evidence>
<dbReference type="Proteomes" id="UP000465302">
    <property type="component" value="Unassembled WGS sequence"/>
</dbReference>
<evidence type="ECO:0000256" key="1">
    <source>
        <dbReference type="SAM" id="MobiDB-lite"/>
    </source>
</evidence>
<protein>
    <submittedName>
        <fullName evidence="3">Uncharacterized protein</fullName>
    </submittedName>
</protein>
<keyword evidence="4" id="KW-1185">Reference proteome</keyword>
<evidence type="ECO:0000313" key="2">
    <source>
        <dbReference type="EMBL" id="GFG52361.1"/>
    </source>
</evidence>
<gene>
    <name evidence="3" type="ORF">CQY20_30005</name>
    <name evidence="2" type="ORF">MAGR_38020</name>
</gene>
<reference evidence="2 5" key="2">
    <citation type="journal article" date="2019" name="Emerg. Microbes Infect.">
        <title>Comprehensive subspecies identification of 175 nontuberculous mycobacteria species based on 7547 genomic profiles.</title>
        <authorList>
            <person name="Matsumoto Y."/>
            <person name="Kinjo T."/>
            <person name="Motooka D."/>
            <person name="Nabeya D."/>
            <person name="Jung N."/>
            <person name="Uechi K."/>
            <person name="Horii T."/>
            <person name="Iida T."/>
            <person name="Fujita J."/>
            <person name="Nakamura S."/>
        </authorList>
    </citation>
    <scope>NUCLEOTIDE SEQUENCE [LARGE SCALE GENOMIC DNA]</scope>
    <source>
        <strain evidence="2 5">JCM 6377</strain>
    </source>
</reference>
<comment type="caution">
    <text evidence="3">The sequence shown here is derived from an EMBL/GenBank/DDBJ whole genome shotgun (WGS) entry which is preliminary data.</text>
</comment>
<reference evidence="2" key="3">
    <citation type="submission" date="2020-02" db="EMBL/GenBank/DDBJ databases">
        <authorList>
            <person name="Matsumoto Y."/>
            <person name="Motooka D."/>
            <person name="Nakamura S."/>
        </authorList>
    </citation>
    <scope>NUCLEOTIDE SEQUENCE</scope>
    <source>
        <strain evidence="2">JCM 6377</strain>
    </source>
</reference>
<dbReference type="EMBL" id="BLKS01000001">
    <property type="protein sequence ID" value="GFG52361.1"/>
    <property type="molecule type" value="Genomic_DNA"/>
</dbReference>
<name>A0A2A7MQ01_MYCAG</name>
<evidence type="ECO:0000313" key="5">
    <source>
        <dbReference type="Proteomes" id="UP000465302"/>
    </source>
</evidence>
<feature type="region of interest" description="Disordered" evidence="1">
    <location>
        <begin position="21"/>
        <end position="41"/>
    </location>
</feature>
<dbReference type="AlphaFoldDB" id="A0A2A7MQ01"/>
<accession>A0A2A7MQ01</accession>
<organism evidence="3 4">
    <name type="scientific">Mycolicibacterium agri</name>
    <name type="common">Mycobacterium agri</name>
    <dbReference type="NCBI Taxonomy" id="36811"/>
    <lineage>
        <taxon>Bacteria</taxon>
        <taxon>Bacillati</taxon>
        <taxon>Actinomycetota</taxon>
        <taxon>Actinomycetes</taxon>
        <taxon>Mycobacteriales</taxon>
        <taxon>Mycobacteriaceae</taxon>
        <taxon>Mycolicibacterium</taxon>
    </lineage>
</organism>
<dbReference type="RefSeq" id="WP_097944394.1">
    <property type="nucleotide sequence ID" value="NZ_BLKS01000001.1"/>
</dbReference>
<proteinExistence type="predicted"/>
<dbReference type="EMBL" id="PDCP01000103">
    <property type="protein sequence ID" value="PEG33583.1"/>
    <property type="molecule type" value="Genomic_DNA"/>
</dbReference>
<dbReference type="Proteomes" id="UP000220914">
    <property type="component" value="Unassembled WGS sequence"/>
</dbReference>
<evidence type="ECO:0000313" key="4">
    <source>
        <dbReference type="Proteomes" id="UP000220914"/>
    </source>
</evidence>
<feature type="region of interest" description="Disordered" evidence="1">
    <location>
        <begin position="148"/>
        <end position="168"/>
    </location>
</feature>
<reference evidence="3 4" key="1">
    <citation type="submission" date="2017-10" db="EMBL/GenBank/DDBJ databases">
        <title>The new phylogeny of genus Mycobacterium.</title>
        <authorList>
            <person name="Tortoli E."/>
            <person name="Trovato A."/>
            <person name="Cirillo D.M."/>
        </authorList>
    </citation>
    <scope>NUCLEOTIDE SEQUENCE [LARGE SCALE GENOMIC DNA]</scope>
    <source>
        <strain evidence="3 4">CCUG37673</strain>
    </source>
</reference>
<sequence>MNEVEKQQIWRLVVETTQKPDGTWQAGVPGRDWSVTGDSEDEARDRAVAHAIEIGEDADEIVRNKPRPPIELEDDDPRVGWVWRFTPQTEQFSDGTWRAWFASGGWVVTGATEQDAIDKANTEWFRRRDDPEETARRLAMMRRHLVEPQPGVQNTPSSVLEPAWNDPNPTRAVADIIDGLA</sequence>
<dbReference type="OrthoDB" id="414967at2"/>